<keyword evidence="2" id="KW-0472">Membrane</keyword>
<feature type="region of interest" description="Disordered" evidence="1">
    <location>
        <begin position="112"/>
        <end position="214"/>
    </location>
</feature>
<organism evidence="3">
    <name type="scientific">Oscillatoriales cyanobacterium SpSt-402</name>
    <dbReference type="NCBI Taxonomy" id="2282168"/>
    <lineage>
        <taxon>Bacteria</taxon>
        <taxon>Bacillati</taxon>
        <taxon>Cyanobacteriota</taxon>
        <taxon>Cyanophyceae</taxon>
        <taxon>Oscillatoriophycideae</taxon>
        <taxon>Oscillatoriales</taxon>
    </lineage>
</organism>
<dbReference type="EMBL" id="DSRD01000799">
    <property type="protein sequence ID" value="HGW95143.1"/>
    <property type="molecule type" value="Genomic_DNA"/>
</dbReference>
<keyword evidence="2" id="KW-1133">Transmembrane helix</keyword>
<evidence type="ECO:0000256" key="2">
    <source>
        <dbReference type="SAM" id="Phobius"/>
    </source>
</evidence>
<proteinExistence type="predicted"/>
<keyword evidence="2" id="KW-0812">Transmembrane</keyword>
<feature type="compositionally biased region" description="Polar residues" evidence="1">
    <location>
        <begin position="197"/>
        <end position="208"/>
    </location>
</feature>
<name>A0A832M578_9CYAN</name>
<protein>
    <submittedName>
        <fullName evidence="3">Energy transducer TonB</fullName>
    </submittedName>
</protein>
<dbReference type="SUPFAM" id="SSF74653">
    <property type="entry name" value="TolA/TonB C-terminal domain"/>
    <property type="match status" value="1"/>
</dbReference>
<gene>
    <name evidence="3" type="ORF">ENR47_12835</name>
</gene>
<sequence>MITAPVQQPLSIKTRRHTDPPILWIAVLTGSLVINGVGALSFQRALQRMEPVQTAFRPISVSFVSIPSSSGTSKGKSIGVKQALVQTTPSPSNHASQLSTPSTSLASDAISYASTKPRSRPSSKVSAKSPSKIAHSPADTLNRQPQDKTAAAAVSTGHSRSDSVNVSTPSSPLSPSDEPVTSGVLLPGVPNVPDPSKNVSETLSNGPTRSFVLDQKPLPTQFLAELKILPESGDRLSNPELSDSSESSVRNPEELTKTLTSSSSQCLLLPEALREFNQPVVLNVSLDETGRFTKATPVSVQNSSGNNSYDALAVCALKTWRSIPEAAISGYTDPSNLKVQLTLKVVGKAN</sequence>
<feature type="transmembrane region" description="Helical" evidence="2">
    <location>
        <begin position="22"/>
        <end position="42"/>
    </location>
</feature>
<reference evidence="3" key="1">
    <citation type="journal article" date="2020" name="mSystems">
        <title>Genome- and Community-Level Interaction Insights into Carbon Utilization and Element Cycling Functions of Hydrothermarchaeota in Hydrothermal Sediment.</title>
        <authorList>
            <person name="Zhou Z."/>
            <person name="Liu Y."/>
            <person name="Xu W."/>
            <person name="Pan J."/>
            <person name="Luo Z.H."/>
            <person name="Li M."/>
        </authorList>
    </citation>
    <scope>NUCLEOTIDE SEQUENCE [LARGE SCALE GENOMIC DNA]</scope>
    <source>
        <strain evidence="3">SpSt-402</strain>
    </source>
</reference>
<dbReference type="AlphaFoldDB" id="A0A832M578"/>
<accession>A0A832M578</accession>
<comment type="caution">
    <text evidence="3">The sequence shown here is derived from an EMBL/GenBank/DDBJ whole genome shotgun (WGS) entry which is preliminary data.</text>
</comment>
<evidence type="ECO:0000256" key="1">
    <source>
        <dbReference type="SAM" id="MobiDB-lite"/>
    </source>
</evidence>
<feature type="region of interest" description="Disordered" evidence="1">
    <location>
        <begin position="233"/>
        <end position="254"/>
    </location>
</feature>
<evidence type="ECO:0000313" key="3">
    <source>
        <dbReference type="EMBL" id="HGW95143.1"/>
    </source>
</evidence>
<feature type="compositionally biased region" description="Low complexity" evidence="1">
    <location>
        <begin position="113"/>
        <end position="132"/>
    </location>
</feature>
<feature type="compositionally biased region" description="Polar residues" evidence="1">
    <location>
        <begin position="156"/>
        <end position="174"/>
    </location>
</feature>
<feature type="compositionally biased region" description="Low complexity" evidence="1">
    <location>
        <begin position="236"/>
        <end position="248"/>
    </location>
</feature>